<dbReference type="RefSeq" id="WP_183591333.1">
    <property type="nucleotide sequence ID" value="NZ_JACHWR010000001.1"/>
</dbReference>
<feature type="domain" description="Inosine/uridine-preferring nucleoside hydrolase" evidence="4">
    <location>
        <begin position="46"/>
        <end position="241"/>
    </location>
</feature>
<evidence type="ECO:0000256" key="2">
    <source>
        <dbReference type="ARBA" id="ARBA00023295"/>
    </source>
</evidence>
<feature type="signal peptide" evidence="3">
    <location>
        <begin position="1"/>
        <end position="18"/>
    </location>
</feature>
<protein>
    <submittedName>
        <fullName evidence="5">Inosine-uridine nucleoside N-ribohydrolase</fullName>
    </submittedName>
</protein>
<dbReference type="PROSITE" id="PS51257">
    <property type="entry name" value="PROKAR_LIPOPROTEIN"/>
    <property type="match status" value="1"/>
</dbReference>
<feature type="chain" id="PRO_5039225086" evidence="3">
    <location>
        <begin position="19"/>
        <end position="316"/>
    </location>
</feature>
<dbReference type="SUPFAM" id="SSF53590">
    <property type="entry name" value="Nucleoside hydrolase"/>
    <property type="match status" value="1"/>
</dbReference>
<proteinExistence type="predicted"/>
<dbReference type="EMBL" id="JACHWR010000001">
    <property type="protein sequence ID" value="MBB3041432.1"/>
    <property type="molecule type" value="Genomic_DNA"/>
</dbReference>
<comment type="caution">
    <text evidence="5">The sequence shown here is derived from an EMBL/GenBank/DDBJ whole genome shotgun (WGS) entry which is preliminary data.</text>
</comment>
<gene>
    <name evidence="5" type="ORF">FHU40_001233</name>
</gene>
<evidence type="ECO:0000256" key="1">
    <source>
        <dbReference type="ARBA" id="ARBA00022801"/>
    </source>
</evidence>
<dbReference type="InterPro" id="IPR023186">
    <property type="entry name" value="IUNH"/>
</dbReference>
<name>A0A7W4Z001_9ACTN</name>
<evidence type="ECO:0000313" key="6">
    <source>
        <dbReference type="Proteomes" id="UP000589626"/>
    </source>
</evidence>
<keyword evidence="3" id="KW-0732">Signal</keyword>
<accession>A0A7W4Z001</accession>
<dbReference type="PANTHER" id="PTHR12304">
    <property type="entry name" value="INOSINE-URIDINE PREFERRING NUCLEOSIDE HYDROLASE"/>
    <property type="match status" value="1"/>
</dbReference>
<keyword evidence="6" id="KW-1185">Reference proteome</keyword>
<dbReference type="Gene3D" id="3.90.245.10">
    <property type="entry name" value="Ribonucleoside hydrolase-like"/>
    <property type="match status" value="1"/>
</dbReference>
<evidence type="ECO:0000313" key="5">
    <source>
        <dbReference type="EMBL" id="MBB3041432.1"/>
    </source>
</evidence>
<keyword evidence="2" id="KW-0326">Glycosidase</keyword>
<dbReference type="PANTHER" id="PTHR12304:SF46">
    <property type="entry name" value="INOSINE-ADENOSINE-GUANOSINE-NUCLEOSIDE HYDROLASE"/>
    <property type="match status" value="1"/>
</dbReference>
<dbReference type="GO" id="GO:0006152">
    <property type="term" value="P:purine nucleoside catabolic process"/>
    <property type="evidence" value="ECO:0007669"/>
    <property type="project" value="TreeGrafter"/>
</dbReference>
<dbReference type="AlphaFoldDB" id="A0A7W4Z001"/>
<keyword evidence="1 5" id="KW-0378">Hydrolase</keyword>
<dbReference type="GO" id="GO:0005829">
    <property type="term" value="C:cytosol"/>
    <property type="evidence" value="ECO:0007669"/>
    <property type="project" value="TreeGrafter"/>
</dbReference>
<dbReference type="GO" id="GO:0008477">
    <property type="term" value="F:purine nucleosidase activity"/>
    <property type="evidence" value="ECO:0007669"/>
    <property type="project" value="TreeGrafter"/>
</dbReference>
<evidence type="ECO:0000256" key="3">
    <source>
        <dbReference type="SAM" id="SignalP"/>
    </source>
</evidence>
<dbReference type="InterPro" id="IPR036452">
    <property type="entry name" value="Ribo_hydro-like"/>
</dbReference>
<organism evidence="5 6">
    <name type="scientific">Nocardioides soli</name>
    <dbReference type="NCBI Taxonomy" id="1036020"/>
    <lineage>
        <taxon>Bacteria</taxon>
        <taxon>Bacillati</taxon>
        <taxon>Actinomycetota</taxon>
        <taxon>Actinomycetes</taxon>
        <taxon>Propionibacteriales</taxon>
        <taxon>Nocardioidaceae</taxon>
        <taxon>Nocardioides</taxon>
    </lineage>
</organism>
<dbReference type="Proteomes" id="UP000589626">
    <property type="component" value="Unassembled WGS sequence"/>
</dbReference>
<sequence length="316" mass="31973">MRALVAAAVAVLALAGCAAPYDDDGELATVGALAGGAAPDEDATPIVVDTDLAGDDLVALAYLLRRSDVRVVAVTIAGTGLVGCDPGADLVADLVHALGEGWVPVACGREDPARQWPREWRATAAVAPGLPRVDTTFVPASDPAPLSIAKLAGSTDDLHVVALGPLTNLADLAERWPESYRRLAGIHTMAGAVSVPSIDGVAEWNAAADPAAFAAVLAGPVPVTVVPDDPIPAGTPDLLAAFPVVGPIVAATEVPKRWDLATAAAFVEPGLATVDRGAWEVDDSGRLSRTGPGRVAVVDSLDPAGLEAAYDEAFSG</sequence>
<reference evidence="5 6" key="1">
    <citation type="submission" date="2020-08" db="EMBL/GenBank/DDBJ databases">
        <title>Sequencing the genomes of 1000 actinobacteria strains.</title>
        <authorList>
            <person name="Klenk H.-P."/>
        </authorList>
    </citation>
    <scope>NUCLEOTIDE SEQUENCE [LARGE SCALE GENOMIC DNA]</scope>
    <source>
        <strain evidence="5 6">DSM 105498</strain>
    </source>
</reference>
<dbReference type="InterPro" id="IPR001910">
    <property type="entry name" value="Inosine/uridine_hydrolase_dom"/>
</dbReference>
<evidence type="ECO:0000259" key="4">
    <source>
        <dbReference type="Pfam" id="PF01156"/>
    </source>
</evidence>
<dbReference type="Pfam" id="PF01156">
    <property type="entry name" value="IU_nuc_hydro"/>
    <property type="match status" value="1"/>
</dbReference>